<evidence type="ECO:0000256" key="1">
    <source>
        <dbReference type="ARBA" id="ARBA00006738"/>
    </source>
</evidence>
<dbReference type="RefSeq" id="WP_148395447.1">
    <property type="nucleotide sequence ID" value="NZ_JAJAGH010000001.1"/>
</dbReference>
<dbReference type="Pfam" id="PF02021">
    <property type="entry name" value="UPF0102"/>
    <property type="match status" value="1"/>
</dbReference>
<name>A0A9J6QXZ6_9FIRM</name>
<dbReference type="InterPro" id="IPR011335">
    <property type="entry name" value="Restrct_endonuc-II-like"/>
</dbReference>
<dbReference type="Gene3D" id="3.40.1350.10">
    <property type="match status" value="1"/>
</dbReference>
<dbReference type="NCBIfam" id="NF009154">
    <property type="entry name" value="PRK12497.3-3"/>
    <property type="match status" value="1"/>
</dbReference>
<proteinExistence type="inferred from homology"/>
<dbReference type="EMBL" id="JAOSHN010000009">
    <property type="protein sequence ID" value="MCU7380364.1"/>
    <property type="molecule type" value="Genomic_DNA"/>
</dbReference>
<dbReference type="PANTHER" id="PTHR34039">
    <property type="entry name" value="UPF0102 PROTEIN YRAN"/>
    <property type="match status" value="1"/>
</dbReference>
<protein>
    <recommendedName>
        <fullName evidence="2">UPF0102 protein OBO34_18725</fullName>
    </recommendedName>
</protein>
<reference evidence="3" key="1">
    <citation type="submission" date="2022-09" db="EMBL/GenBank/DDBJ databases">
        <title>Culturomic study of gut microbiota in children with autism spectrum disorder.</title>
        <authorList>
            <person name="Efimov B.A."/>
            <person name="Chaplin A.V."/>
            <person name="Sokolova S.R."/>
            <person name="Pikina A.P."/>
            <person name="Korzhanova M."/>
            <person name="Belova V."/>
            <person name="Korostin D."/>
        </authorList>
    </citation>
    <scope>NUCLEOTIDE SEQUENCE</scope>
    <source>
        <strain evidence="3">ASD5510</strain>
    </source>
</reference>
<dbReference type="InterPro" id="IPR003509">
    <property type="entry name" value="UPF0102_YraN-like"/>
</dbReference>
<dbReference type="Proteomes" id="UP001065549">
    <property type="component" value="Unassembled WGS sequence"/>
</dbReference>
<dbReference type="CDD" id="cd20736">
    <property type="entry name" value="PoNe_Nuclease"/>
    <property type="match status" value="1"/>
</dbReference>
<comment type="caution">
    <text evidence="3">The sequence shown here is derived from an EMBL/GenBank/DDBJ whole genome shotgun (WGS) entry which is preliminary data.</text>
</comment>
<dbReference type="GO" id="GO:0003676">
    <property type="term" value="F:nucleic acid binding"/>
    <property type="evidence" value="ECO:0007669"/>
    <property type="project" value="InterPro"/>
</dbReference>
<dbReference type="InterPro" id="IPR011856">
    <property type="entry name" value="tRNA_endonuc-like_dom_sf"/>
</dbReference>
<keyword evidence="4" id="KW-1185">Reference proteome</keyword>
<dbReference type="NCBIfam" id="NF009150">
    <property type="entry name" value="PRK12497.1-3"/>
    <property type="match status" value="1"/>
</dbReference>
<gene>
    <name evidence="3" type="ORF">OBO34_18725</name>
</gene>
<evidence type="ECO:0000313" key="3">
    <source>
        <dbReference type="EMBL" id="MCU7380364.1"/>
    </source>
</evidence>
<sequence>MNNQLLGRLGEDAAAQYLGGKGYRILCRNFCCRAGEIDIVALKGTSLHFIEVKTRQSDLFGTPAESVDQRKKGHMRMAARIYLSTRSKSFRQPRQLQFDVVEVQINHIEDVF</sequence>
<dbReference type="SUPFAM" id="SSF52980">
    <property type="entry name" value="Restriction endonuclease-like"/>
    <property type="match status" value="1"/>
</dbReference>
<evidence type="ECO:0000313" key="4">
    <source>
        <dbReference type="Proteomes" id="UP001065549"/>
    </source>
</evidence>
<organism evidence="3 4">
    <name type="scientific">Hominibacterium faecale</name>
    <dbReference type="NCBI Taxonomy" id="2839743"/>
    <lineage>
        <taxon>Bacteria</taxon>
        <taxon>Bacillati</taxon>
        <taxon>Bacillota</taxon>
        <taxon>Clostridia</taxon>
        <taxon>Peptostreptococcales</taxon>
        <taxon>Anaerovoracaceae</taxon>
        <taxon>Hominibacterium</taxon>
    </lineage>
</organism>
<accession>A0A9J6QXZ6</accession>
<dbReference type="HAMAP" id="MF_00048">
    <property type="entry name" value="UPF0102"/>
    <property type="match status" value="1"/>
</dbReference>
<dbReference type="PANTHER" id="PTHR34039:SF1">
    <property type="entry name" value="UPF0102 PROTEIN YRAN"/>
    <property type="match status" value="1"/>
</dbReference>
<dbReference type="AlphaFoldDB" id="A0A9J6QXZ6"/>
<evidence type="ECO:0000256" key="2">
    <source>
        <dbReference type="HAMAP-Rule" id="MF_00048"/>
    </source>
</evidence>
<comment type="similarity">
    <text evidence="1 2">Belongs to the UPF0102 family.</text>
</comment>